<dbReference type="CDD" id="cd23794">
    <property type="entry name" value="UBCc_UBE2F_UBE2M"/>
    <property type="match status" value="1"/>
</dbReference>
<dbReference type="OrthoDB" id="10249039at2759"/>
<comment type="similarity">
    <text evidence="4">Belongs to the ubiquitin-conjugating enzyme family.</text>
</comment>
<dbReference type="GO" id="GO:0016740">
    <property type="term" value="F:transferase activity"/>
    <property type="evidence" value="ECO:0007669"/>
    <property type="project" value="UniProtKB-KW"/>
</dbReference>
<keyword evidence="2 4" id="KW-0833">Ubl conjugation pathway</keyword>
<organism evidence="6 7">
    <name type="scientific">Mitosporidium daphniae</name>
    <dbReference type="NCBI Taxonomy" id="1485682"/>
    <lineage>
        <taxon>Eukaryota</taxon>
        <taxon>Fungi</taxon>
        <taxon>Fungi incertae sedis</taxon>
        <taxon>Microsporidia</taxon>
        <taxon>Mitosporidium</taxon>
    </lineage>
</organism>
<evidence type="ECO:0000256" key="2">
    <source>
        <dbReference type="ARBA" id="ARBA00022786"/>
    </source>
</evidence>
<dbReference type="PROSITE" id="PS50127">
    <property type="entry name" value="UBC_2"/>
    <property type="match status" value="1"/>
</dbReference>
<dbReference type="RefSeq" id="XP_013238468.1">
    <property type="nucleotide sequence ID" value="XM_013383014.1"/>
</dbReference>
<evidence type="ECO:0000256" key="1">
    <source>
        <dbReference type="ARBA" id="ARBA00022679"/>
    </source>
</evidence>
<keyword evidence="4" id="KW-0067">ATP-binding</keyword>
<gene>
    <name evidence="6" type="ORF">DI09_21p130</name>
</gene>
<evidence type="ECO:0000259" key="5">
    <source>
        <dbReference type="PROSITE" id="PS50127"/>
    </source>
</evidence>
<dbReference type="GO" id="GO:0005524">
    <property type="term" value="F:ATP binding"/>
    <property type="evidence" value="ECO:0007669"/>
    <property type="project" value="UniProtKB-UniRule"/>
</dbReference>
<dbReference type="SMART" id="SM00212">
    <property type="entry name" value="UBCc"/>
    <property type="match status" value="1"/>
</dbReference>
<dbReference type="InterPro" id="IPR016135">
    <property type="entry name" value="UBQ-conjugating_enzyme/RWD"/>
</dbReference>
<evidence type="ECO:0000256" key="3">
    <source>
        <dbReference type="PROSITE-ProRule" id="PRU10133"/>
    </source>
</evidence>
<comment type="caution">
    <text evidence="6">The sequence shown here is derived from an EMBL/GenBank/DDBJ whole genome shotgun (WGS) entry which is preliminary data.</text>
</comment>
<dbReference type="AlphaFoldDB" id="A0A098VWB4"/>
<keyword evidence="1" id="KW-0808">Transferase</keyword>
<dbReference type="EMBL" id="JMKJ01000133">
    <property type="protein sequence ID" value="KGG52041.1"/>
    <property type="molecule type" value="Genomic_DNA"/>
</dbReference>
<dbReference type="PROSITE" id="PS00183">
    <property type="entry name" value="UBC_1"/>
    <property type="match status" value="1"/>
</dbReference>
<keyword evidence="4" id="KW-0547">Nucleotide-binding</keyword>
<accession>A0A098VWB4</accession>
<name>A0A098VWB4_9MICR</name>
<protein>
    <submittedName>
        <fullName evidence="6">Rub1 conjugating enzyme</fullName>
    </submittedName>
</protein>
<dbReference type="Pfam" id="PF00179">
    <property type="entry name" value="UQ_con"/>
    <property type="match status" value="1"/>
</dbReference>
<dbReference type="Proteomes" id="UP000029725">
    <property type="component" value="Unassembled WGS sequence"/>
</dbReference>
<dbReference type="HOGENOM" id="CLU_1461659_0_0_1"/>
<dbReference type="InterPro" id="IPR000608">
    <property type="entry name" value="UBC"/>
</dbReference>
<feature type="domain" description="UBC core" evidence="5">
    <location>
        <begin position="27"/>
        <end position="185"/>
    </location>
</feature>
<keyword evidence="7" id="KW-1185">Reference proteome</keyword>
<dbReference type="VEuPathDB" id="MicrosporidiaDB:DI09_21p130"/>
<dbReference type="SUPFAM" id="SSF54495">
    <property type="entry name" value="UBC-like"/>
    <property type="match status" value="1"/>
</dbReference>
<sequence>MPPLLHVIAEDRKGMPPSVVRIVRGKACHITGPQDLNELLTSDIKPLQAISYSLEISDAALPFCTMSIKIFEGNKNNGFSVGLLSGLVFRFKFVFKLSYPYDAPKVYCLNERRFHPNIDSDTGAVCLNILRLDWKPVLSIKSVVFGLLLLLYDPSPEDPLDKDAAALLKADPLKFSQIAKSHFLQ</sequence>
<feature type="active site" description="Glycyl thioester intermediate" evidence="3">
    <location>
        <position position="126"/>
    </location>
</feature>
<dbReference type="GeneID" id="25259060"/>
<evidence type="ECO:0000256" key="4">
    <source>
        <dbReference type="RuleBase" id="RU362109"/>
    </source>
</evidence>
<reference evidence="6 7" key="1">
    <citation type="submission" date="2014-04" db="EMBL/GenBank/DDBJ databases">
        <title>A new species of microsporidia sheds light on the evolution of extreme parasitism.</title>
        <authorList>
            <person name="Haag K.L."/>
            <person name="James T.Y."/>
            <person name="Larsson R."/>
            <person name="Schaer T.M."/>
            <person name="Refardt D."/>
            <person name="Pombert J.-F."/>
            <person name="Ebert D."/>
        </authorList>
    </citation>
    <scope>NUCLEOTIDE SEQUENCE [LARGE SCALE GENOMIC DNA]</scope>
    <source>
        <strain evidence="6 7">UGP3</strain>
        <tissue evidence="6">Spores</tissue>
    </source>
</reference>
<evidence type="ECO:0000313" key="7">
    <source>
        <dbReference type="Proteomes" id="UP000029725"/>
    </source>
</evidence>
<dbReference type="PANTHER" id="PTHR24068">
    <property type="entry name" value="UBIQUITIN-CONJUGATING ENZYME E2"/>
    <property type="match status" value="1"/>
</dbReference>
<dbReference type="InterPro" id="IPR023313">
    <property type="entry name" value="UBQ-conjugating_AS"/>
</dbReference>
<dbReference type="Gene3D" id="3.10.110.10">
    <property type="entry name" value="Ubiquitin Conjugating Enzyme"/>
    <property type="match status" value="1"/>
</dbReference>
<evidence type="ECO:0000313" key="6">
    <source>
        <dbReference type="EMBL" id="KGG52041.1"/>
    </source>
</evidence>
<proteinExistence type="inferred from homology"/>